<evidence type="ECO:0000256" key="7">
    <source>
        <dbReference type="ARBA" id="ARBA00023136"/>
    </source>
</evidence>
<comment type="subcellular location">
    <subcellularLocation>
        <location evidence="1 11">Cell membrane</location>
        <topology evidence="1 11">Multi-pass membrane protein</topology>
    </subcellularLocation>
</comment>
<keyword evidence="2 11" id="KW-1003">Cell membrane</keyword>
<evidence type="ECO:0000256" key="10">
    <source>
        <dbReference type="RuleBase" id="RU000688"/>
    </source>
</evidence>
<reference evidence="13" key="1">
    <citation type="thesis" date="2020" institute="ProQuest LLC" country="789 East Eisenhower Parkway, Ann Arbor, MI, USA">
        <title>Comparative Genomics and Chromosome Evolution.</title>
        <authorList>
            <person name="Mudd A.B."/>
        </authorList>
    </citation>
    <scope>NUCLEOTIDE SEQUENCE</scope>
    <source>
        <strain evidence="13">1538</strain>
        <tissue evidence="13">Blood</tissue>
    </source>
</reference>
<feature type="transmembrane region" description="Helical" evidence="11">
    <location>
        <begin position="58"/>
        <end position="79"/>
    </location>
</feature>
<feature type="domain" description="G-protein coupled receptors family 1 profile" evidence="12">
    <location>
        <begin position="39"/>
        <end position="288"/>
    </location>
</feature>
<dbReference type="Gene3D" id="1.20.1070.10">
    <property type="entry name" value="Rhodopsin 7-helix transmembrane proteins"/>
    <property type="match status" value="1"/>
</dbReference>
<gene>
    <name evidence="13" type="ORF">GDO54_016674</name>
</gene>
<feature type="transmembrane region" description="Helical" evidence="11">
    <location>
        <begin position="270"/>
        <end position="290"/>
    </location>
</feature>
<dbReference type="CDD" id="cd13954">
    <property type="entry name" value="7tmA_OR"/>
    <property type="match status" value="1"/>
</dbReference>
<sequence length="311" mass="35754">MVNGTLLSILFLSGISDQPNLQLPLFLIFLHIYCMTLVGNLLIIVLVVIDSHLHTPMYFFLANLAFLDLCSASLTTPRMLFDLITNNWKMSVPACLTQVYFFILLVTTEILLLAVMSFDRYVAICRPLHYVQIMHWKACIQLAVSVWTLCIVYSLVHILITLRLTFCDSNIVQSFFCDLPKLFQISCTDVFINILTIFLLGGLVEMVFVLMTFIPYITVFSTVLKIKEKDKRFKAFSTCSSHLTVAFVFYGTLTFNYFKPSDKYQYTTDRLASVFYTTITPLLNPLIYSLRNHELKAAIKRMYKACDFSNI</sequence>
<dbReference type="InterPro" id="IPR000276">
    <property type="entry name" value="GPCR_Rhodpsn"/>
</dbReference>
<dbReference type="FunFam" id="1.20.1070.10:FF:000015">
    <property type="entry name" value="Olfactory receptor"/>
    <property type="match status" value="1"/>
</dbReference>
<dbReference type="GO" id="GO:0004984">
    <property type="term" value="F:olfactory receptor activity"/>
    <property type="evidence" value="ECO:0007669"/>
    <property type="project" value="InterPro"/>
</dbReference>
<keyword evidence="4 11" id="KW-0552">Olfaction</keyword>
<dbReference type="AlphaFoldDB" id="A0AAV2ZPD0"/>
<dbReference type="PANTHER" id="PTHR26452">
    <property type="entry name" value="OLFACTORY RECEPTOR"/>
    <property type="match status" value="1"/>
</dbReference>
<dbReference type="PRINTS" id="PR00237">
    <property type="entry name" value="GPCRRHODOPSN"/>
</dbReference>
<dbReference type="GO" id="GO:0004930">
    <property type="term" value="F:G protein-coupled receptor activity"/>
    <property type="evidence" value="ECO:0007669"/>
    <property type="project" value="UniProtKB-KW"/>
</dbReference>
<keyword evidence="6 10" id="KW-0297">G-protein coupled receptor</keyword>
<feature type="transmembrane region" description="Helical" evidence="11">
    <location>
        <begin position="139"/>
        <end position="160"/>
    </location>
</feature>
<keyword evidence="11" id="KW-0716">Sensory transduction</keyword>
<evidence type="ECO:0000256" key="8">
    <source>
        <dbReference type="ARBA" id="ARBA00023170"/>
    </source>
</evidence>
<keyword evidence="7 11" id="KW-0472">Membrane</keyword>
<dbReference type="PROSITE" id="PS50262">
    <property type="entry name" value="G_PROTEIN_RECEP_F1_2"/>
    <property type="match status" value="1"/>
</dbReference>
<dbReference type="Pfam" id="PF13853">
    <property type="entry name" value="7tm_4"/>
    <property type="match status" value="1"/>
</dbReference>
<evidence type="ECO:0000313" key="14">
    <source>
        <dbReference type="Proteomes" id="UP001181693"/>
    </source>
</evidence>
<dbReference type="PROSITE" id="PS00237">
    <property type="entry name" value="G_PROTEIN_RECEP_F1_1"/>
    <property type="match status" value="1"/>
</dbReference>
<keyword evidence="9 10" id="KW-0807">Transducer</keyword>
<evidence type="ECO:0000259" key="12">
    <source>
        <dbReference type="PROSITE" id="PS50262"/>
    </source>
</evidence>
<dbReference type="InterPro" id="IPR000725">
    <property type="entry name" value="Olfact_rcpt"/>
</dbReference>
<evidence type="ECO:0000313" key="13">
    <source>
        <dbReference type="EMBL" id="DBA18431.1"/>
    </source>
</evidence>
<feature type="transmembrane region" description="Helical" evidence="11">
    <location>
        <begin position="99"/>
        <end position="118"/>
    </location>
</feature>
<keyword evidence="14" id="KW-1185">Reference proteome</keyword>
<proteinExistence type="inferred from homology"/>
<dbReference type="PRINTS" id="PR00245">
    <property type="entry name" value="OLFACTORYR"/>
</dbReference>
<evidence type="ECO:0000256" key="4">
    <source>
        <dbReference type="ARBA" id="ARBA00022725"/>
    </source>
</evidence>
<feature type="transmembrane region" description="Helical" evidence="11">
    <location>
        <begin position="26"/>
        <end position="49"/>
    </location>
</feature>
<dbReference type="InterPro" id="IPR017452">
    <property type="entry name" value="GPCR_Rhodpsn_7TM"/>
</dbReference>
<keyword evidence="8 10" id="KW-0675">Receptor</keyword>
<comment type="caution">
    <text evidence="13">The sequence shown here is derived from an EMBL/GenBank/DDBJ whole genome shotgun (WGS) entry which is preliminary data.</text>
</comment>
<protein>
    <recommendedName>
        <fullName evidence="11">Olfactory receptor</fullName>
    </recommendedName>
</protein>
<evidence type="ECO:0000256" key="6">
    <source>
        <dbReference type="ARBA" id="ARBA00023040"/>
    </source>
</evidence>
<evidence type="ECO:0000256" key="11">
    <source>
        <dbReference type="RuleBase" id="RU363047"/>
    </source>
</evidence>
<feature type="transmembrane region" description="Helical" evidence="11">
    <location>
        <begin position="235"/>
        <end position="258"/>
    </location>
</feature>
<dbReference type="EMBL" id="DYDO01000009">
    <property type="protein sequence ID" value="DBA18431.1"/>
    <property type="molecule type" value="Genomic_DNA"/>
</dbReference>
<dbReference type="SUPFAM" id="SSF81321">
    <property type="entry name" value="Family A G protein-coupled receptor-like"/>
    <property type="match status" value="1"/>
</dbReference>
<keyword evidence="3 10" id="KW-0812">Transmembrane</keyword>
<feature type="transmembrane region" description="Helical" evidence="11">
    <location>
        <begin position="190"/>
        <end position="214"/>
    </location>
</feature>
<comment type="similarity">
    <text evidence="10">Belongs to the G-protein coupled receptor 1 family.</text>
</comment>
<organism evidence="13 14">
    <name type="scientific">Pyxicephalus adspersus</name>
    <name type="common">African bullfrog</name>
    <dbReference type="NCBI Taxonomy" id="30357"/>
    <lineage>
        <taxon>Eukaryota</taxon>
        <taxon>Metazoa</taxon>
        <taxon>Chordata</taxon>
        <taxon>Craniata</taxon>
        <taxon>Vertebrata</taxon>
        <taxon>Euteleostomi</taxon>
        <taxon>Amphibia</taxon>
        <taxon>Batrachia</taxon>
        <taxon>Anura</taxon>
        <taxon>Neobatrachia</taxon>
        <taxon>Ranoidea</taxon>
        <taxon>Pyxicephalidae</taxon>
        <taxon>Pyxicephalinae</taxon>
        <taxon>Pyxicephalus</taxon>
    </lineage>
</organism>
<dbReference type="GO" id="GO:0005886">
    <property type="term" value="C:plasma membrane"/>
    <property type="evidence" value="ECO:0007669"/>
    <property type="project" value="UniProtKB-SubCell"/>
</dbReference>
<accession>A0AAV2ZPD0</accession>
<keyword evidence="5 11" id="KW-1133">Transmembrane helix</keyword>
<evidence type="ECO:0000256" key="1">
    <source>
        <dbReference type="ARBA" id="ARBA00004651"/>
    </source>
</evidence>
<dbReference type="Proteomes" id="UP001181693">
    <property type="component" value="Unassembled WGS sequence"/>
</dbReference>
<dbReference type="InterPro" id="IPR050516">
    <property type="entry name" value="Olfactory_GPCR"/>
</dbReference>
<evidence type="ECO:0000256" key="2">
    <source>
        <dbReference type="ARBA" id="ARBA00022475"/>
    </source>
</evidence>
<evidence type="ECO:0000256" key="3">
    <source>
        <dbReference type="ARBA" id="ARBA00022692"/>
    </source>
</evidence>
<evidence type="ECO:0000256" key="9">
    <source>
        <dbReference type="ARBA" id="ARBA00023224"/>
    </source>
</evidence>
<name>A0AAV2ZPD0_PYXAD</name>
<evidence type="ECO:0000256" key="5">
    <source>
        <dbReference type="ARBA" id="ARBA00022989"/>
    </source>
</evidence>